<dbReference type="GO" id="GO:0008273">
    <property type="term" value="F:calcium, potassium:sodium antiporter activity"/>
    <property type="evidence" value="ECO:0007669"/>
    <property type="project" value="TreeGrafter"/>
</dbReference>
<evidence type="ECO:0000256" key="18">
    <source>
        <dbReference type="SAM" id="MobiDB-lite"/>
    </source>
</evidence>
<proteinExistence type="inferred from homology"/>
<feature type="transmembrane region" description="Helical" evidence="19">
    <location>
        <begin position="215"/>
        <end position="233"/>
    </location>
</feature>
<feature type="domain" description="Sodium/calcium exchanger membrane region" evidence="20">
    <location>
        <begin position="118"/>
        <end position="212"/>
    </location>
</feature>
<organism evidence="21 22">
    <name type="scientific">Triplophysa tibetana</name>
    <dbReference type="NCBI Taxonomy" id="1572043"/>
    <lineage>
        <taxon>Eukaryota</taxon>
        <taxon>Metazoa</taxon>
        <taxon>Chordata</taxon>
        <taxon>Craniata</taxon>
        <taxon>Vertebrata</taxon>
        <taxon>Euteleostomi</taxon>
        <taxon>Actinopterygii</taxon>
        <taxon>Neopterygii</taxon>
        <taxon>Teleostei</taxon>
        <taxon>Ostariophysi</taxon>
        <taxon>Cypriniformes</taxon>
        <taxon>Nemacheilidae</taxon>
        <taxon>Triplophysa</taxon>
    </lineage>
</organism>
<keyword evidence="13" id="KW-0915">Sodium</keyword>
<evidence type="ECO:0000259" key="20">
    <source>
        <dbReference type="Pfam" id="PF01699"/>
    </source>
</evidence>
<feature type="transmembrane region" description="Helical" evidence="19">
    <location>
        <begin position="153"/>
        <end position="177"/>
    </location>
</feature>
<dbReference type="FunFam" id="1.20.1420.30:FF:000037">
    <property type="entry name" value="Predicted protein"/>
    <property type="match status" value="1"/>
</dbReference>
<dbReference type="FunFam" id="1.20.1420.30:FF:000009">
    <property type="entry name" value="sodium/potassium/calcium exchanger 5 isoform X2"/>
    <property type="match status" value="1"/>
</dbReference>
<evidence type="ECO:0000256" key="8">
    <source>
        <dbReference type="ARBA" id="ARBA00022729"/>
    </source>
</evidence>
<keyword evidence="3" id="KW-0813">Transport</keyword>
<dbReference type="Gene3D" id="1.20.1420.30">
    <property type="entry name" value="NCX, central ion-binding region"/>
    <property type="match status" value="2"/>
</dbReference>
<evidence type="ECO:0000256" key="1">
    <source>
        <dbReference type="ARBA" id="ARBA00004141"/>
    </source>
</evidence>
<dbReference type="Pfam" id="PF01699">
    <property type="entry name" value="Na_Ca_ex"/>
    <property type="match status" value="2"/>
</dbReference>
<gene>
    <name evidence="21" type="ORF">E1301_Tti005474</name>
</gene>
<feature type="transmembrane region" description="Helical" evidence="19">
    <location>
        <begin position="113"/>
        <end position="132"/>
    </location>
</feature>
<keyword evidence="16" id="KW-0739">Sodium transport</keyword>
<dbReference type="GO" id="GO:0015293">
    <property type="term" value="F:symporter activity"/>
    <property type="evidence" value="ECO:0007669"/>
    <property type="project" value="UniProtKB-KW"/>
</dbReference>
<feature type="region of interest" description="Disordered" evidence="18">
    <location>
        <begin position="354"/>
        <end position="376"/>
    </location>
</feature>
<keyword evidence="11" id="KW-0630">Potassium</keyword>
<evidence type="ECO:0000256" key="15">
    <source>
        <dbReference type="ARBA" id="ARBA00023136"/>
    </source>
</evidence>
<evidence type="ECO:0000313" key="21">
    <source>
        <dbReference type="EMBL" id="KAA0708232.1"/>
    </source>
</evidence>
<comment type="subcellular location">
    <subcellularLocation>
        <location evidence="1">Membrane</location>
        <topology evidence="1">Multi-pass membrane protein</topology>
    </subcellularLocation>
</comment>
<keyword evidence="5" id="KW-0633">Potassium transport</keyword>
<feature type="transmembrane region" description="Helical" evidence="19">
    <location>
        <begin position="422"/>
        <end position="447"/>
    </location>
</feature>
<keyword evidence="15 19" id="KW-0472">Membrane</keyword>
<feature type="transmembrane region" description="Helical" evidence="19">
    <location>
        <begin position="183"/>
        <end position="206"/>
    </location>
</feature>
<evidence type="ECO:0000256" key="4">
    <source>
        <dbReference type="ARBA" id="ARBA00022449"/>
    </source>
</evidence>
<evidence type="ECO:0000256" key="13">
    <source>
        <dbReference type="ARBA" id="ARBA00023053"/>
    </source>
</evidence>
<feature type="transmembrane region" description="Helical" evidence="19">
    <location>
        <begin position="32"/>
        <end position="51"/>
    </location>
</feature>
<dbReference type="EMBL" id="SOYY01000018">
    <property type="protein sequence ID" value="KAA0708232.1"/>
    <property type="molecule type" value="Genomic_DNA"/>
</dbReference>
<evidence type="ECO:0000256" key="6">
    <source>
        <dbReference type="ARBA" id="ARBA00022568"/>
    </source>
</evidence>
<evidence type="ECO:0000256" key="12">
    <source>
        <dbReference type="ARBA" id="ARBA00022989"/>
    </source>
</evidence>
<dbReference type="GO" id="GO:0006874">
    <property type="term" value="P:intracellular calcium ion homeostasis"/>
    <property type="evidence" value="ECO:0007669"/>
    <property type="project" value="TreeGrafter"/>
</dbReference>
<keyword evidence="14" id="KW-0406">Ion transport</keyword>
<evidence type="ECO:0000313" key="22">
    <source>
        <dbReference type="Proteomes" id="UP000324632"/>
    </source>
</evidence>
<dbReference type="GO" id="GO:0005262">
    <property type="term" value="F:calcium channel activity"/>
    <property type="evidence" value="ECO:0007669"/>
    <property type="project" value="TreeGrafter"/>
</dbReference>
<dbReference type="InterPro" id="IPR044880">
    <property type="entry name" value="NCX_ion-bd_dom_sf"/>
</dbReference>
<feature type="transmembrane region" description="Helical" evidence="19">
    <location>
        <begin position="453"/>
        <end position="475"/>
    </location>
</feature>
<protein>
    <submittedName>
        <fullName evidence="21">Sodium/potassium/calcium exchanger 4</fullName>
    </submittedName>
</protein>
<comment type="similarity">
    <text evidence="2">Belongs to the Ca(2+):cation antiporter (CaCA) (TC 2.A.19) family. SLC24A subfamily.</text>
</comment>
<dbReference type="AlphaFoldDB" id="A0A5A9NE25"/>
<keyword evidence="10" id="KW-0769">Symport</keyword>
<feature type="domain" description="Sodium/calcium exchanger membrane region" evidence="20">
    <location>
        <begin position="421"/>
        <end position="521"/>
    </location>
</feature>
<evidence type="ECO:0000256" key="19">
    <source>
        <dbReference type="SAM" id="Phobius"/>
    </source>
</evidence>
<dbReference type="GO" id="GO:0005886">
    <property type="term" value="C:plasma membrane"/>
    <property type="evidence" value="ECO:0007669"/>
    <property type="project" value="TreeGrafter"/>
</dbReference>
<keyword evidence="6" id="KW-0109">Calcium transport</keyword>
<dbReference type="InterPro" id="IPR004837">
    <property type="entry name" value="NaCa_Exmemb"/>
</dbReference>
<keyword evidence="12 19" id="KW-1133">Transmembrane helix</keyword>
<keyword evidence="7 19" id="KW-0812">Transmembrane</keyword>
<evidence type="ECO:0000256" key="7">
    <source>
        <dbReference type="ARBA" id="ARBA00022692"/>
    </source>
</evidence>
<evidence type="ECO:0000256" key="11">
    <source>
        <dbReference type="ARBA" id="ARBA00022958"/>
    </source>
</evidence>
<keyword evidence="4" id="KW-0050">Antiport</keyword>
<keyword evidence="22" id="KW-1185">Reference proteome</keyword>
<dbReference type="InterPro" id="IPR004481">
    <property type="entry name" value="K/Na/Ca-exchanger"/>
</dbReference>
<reference evidence="21 22" key="1">
    <citation type="journal article" date="2019" name="Mol. Ecol. Resour.">
        <title>Chromosome-level genome assembly of Triplophysa tibetana, a fish adapted to the harsh high-altitude environment of the Tibetan Plateau.</title>
        <authorList>
            <person name="Yang X."/>
            <person name="Liu H."/>
            <person name="Ma Z."/>
            <person name="Zou Y."/>
            <person name="Zou M."/>
            <person name="Mao Y."/>
            <person name="Li X."/>
            <person name="Wang H."/>
            <person name="Chen T."/>
            <person name="Wang W."/>
            <person name="Yang R."/>
        </authorList>
    </citation>
    <scope>NUCLEOTIDE SEQUENCE [LARGE SCALE GENOMIC DNA]</scope>
    <source>
        <strain evidence="21">TTIB1903HZAU</strain>
        <tissue evidence="21">Muscle</tissue>
    </source>
</reference>
<accession>A0A5A9NE25</accession>
<evidence type="ECO:0000256" key="14">
    <source>
        <dbReference type="ARBA" id="ARBA00023065"/>
    </source>
</evidence>
<evidence type="ECO:0000256" key="3">
    <source>
        <dbReference type="ARBA" id="ARBA00022448"/>
    </source>
</evidence>
<evidence type="ECO:0000256" key="17">
    <source>
        <dbReference type="ARBA" id="ARBA00033627"/>
    </source>
</evidence>
<keyword evidence="8" id="KW-0732">Signal</keyword>
<evidence type="ECO:0000256" key="9">
    <source>
        <dbReference type="ARBA" id="ARBA00022837"/>
    </source>
</evidence>
<dbReference type="PANTHER" id="PTHR10846:SF21">
    <property type="entry name" value="SODIUM_POTASSIUM_CALCIUM EXCHANGER 4"/>
    <property type="match status" value="1"/>
</dbReference>
<dbReference type="Proteomes" id="UP000324632">
    <property type="component" value="Chromosome 18"/>
</dbReference>
<sequence>MTSTDQHQDGTMTVSKKSIIAKMFKVRKRREMLLAQVCLVCSVLFVAWGMSTLLTRTGHGMIVEEPMESHDHWGRRLMSSESDNDTVDKNCTAPAVHEFPDDMFTNAERKSGAVLLHIIAALYMFLALAIVCDDYFVTSLEKICEKLNLSEDVAGATFMAAGSSAPELFASVIGVFITHGDVGVGTIVGSAVFNILCIIGVCGIFAGHFIYDGKIVWWESLILVCMYAVYILIMKFNASMQKCFTSHCDKNVANGNAASGSELEDGESLDDPSVPLLCEVKSSKAFSRGSVVMVDEIINASPTHYRFPEAGLRVMVTNHFGPKTRLRMASRLIITERQRLVQEANGVESAVVEGKPDIENGNVPENQGTEDKESELNSPFTLPGGCMNTTKWLISWPLLLILYFTIPNCAKPRWEKCFMMSFILSTVWIAVFSYLMVWMVTIIGYTLGIPDVIMGITFLAAGTSVPDCIASLIVARQGLGDMAVSNTIGSNVFDILVGLGLPWALQTMAISYGSVILGIHLNGWKLDCWMNVSFYSARLKLHVSSGAVRTLAIHCGRMDGSDLPAFVLNLPTKRLDHLEVRIRVVLKESSSLPDDSVTTATRAQPESAVHYGTWHRGDLPTTVSMATFSVSTWQLLNQNSFGKPETLVRFGEPRESFSLRADAPDVITLPLVHDDSLIDWLCLKCSPLVERV</sequence>
<evidence type="ECO:0000256" key="5">
    <source>
        <dbReference type="ARBA" id="ARBA00022538"/>
    </source>
</evidence>
<keyword evidence="9" id="KW-0106">Calcium</keyword>
<comment type="caution">
    <text evidence="21">The sequence shown here is derived from an EMBL/GenBank/DDBJ whole genome shotgun (WGS) entry which is preliminary data.</text>
</comment>
<evidence type="ECO:0000256" key="16">
    <source>
        <dbReference type="ARBA" id="ARBA00023201"/>
    </source>
</evidence>
<comment type="catalytic activity">
    <reaction evidence="17">
        <text>Ca(2+)(out) + K(+)(out) + 4 Na(+)(in) = Ca(2+)(in) + K(+)(in) + 4 Na(+)(out)</text>
        <dbReference type="Rhea" id="RHEA:69967"/>
        <dbReference type="ChEBI" id="CHEBI:29101"/>
        <dbReference type="ChEBI" id="CHEBI:29103"/>
        <dbReference type="ChEBI" id="CHEBI:29108"/>
    </reaction>
</comment>
<name>A0A5A9NE25_9TELE</name>
<evidence type="ECO:0000256" key="10">
    <source>
        <dbReference type="ARBA" id="ARBA00022847"/>
    </source>
</evidence>
<evidence type="ECO:0000256" key="2">
    <source>
        <dbReference type="ARBA" id="ARBA00005364"/>
    </source>
</evidence>
<dbReference type="PANTHER" id="PTHR10846">
    <property type="entry name" value="SODIUM/POTASSIUM/CALCIUM EXCHANGER"/>
    <property type="match status" value="1"/>
</dbReference>